<evidence type="ECO:0000256" key="2">
    <source>
        <dbReference type="ARBA" id="ARBA00022857"/>
    </source>
</evidence>
<keyword evidence="5" id="KW-1133">Transmembrane helix</keyword>
<evidence type="ECO:0000313" key="7">
    <source>
        <dbReference type="Proteomes" id="UP000745764"/>
    </source>
</evidence>
<dbReference type="Gene3D" id="3.40.50.720">
    <property type="entry name" value="NAD(P)-binding Rossmann-like Domain"/>
    <property type="match status" value="1"/>
</dbReference>
<evidence type="ECO:0000256" key="3">
    <source>
        <dbReference type="ARBA" id="ARBA00023002"/>
    </source>
</evidence>
<dbReference type="GO" id="GO:0016616">
    <property type="term" value="F:oxidoreductase activity, acting on the CH-OH group of donors, NAD or NADP as acceptor"/>
    <property type="evidence" value="ECO:0007669"/>
    <property type="project" value="TreeGrafter"/>
</dbReference>
<comment type="similarity">
    <text evidence="1 4">Belongs to the short-chain dehydrogenases/reductases (SDR) family.</text>
</comment>
<sequence length="426" mass="46450">MDIFSTIPFSTTHLYPTFLTLIPLSLLYTLTLSPLPSSPAFSLDYLLHLCRILFPPLMQIYSLCLGYTLCFLVLHSSIPITSFLVAAWYTTLYSLSTLNTRFGHGTSKPITWSEQTSVITGGAGGLGWLIAQILERKGATVVVWDIKPPQGYAEDAEQGVKWYKVDVGQVEQVESAYAKVKEDVRSPIFLDFSFHVTISTAILLRRGPFCFMIIFEIAGVYTNETQLGTPTILINNAGIVNGQPLLSLSASAISRCFQINTLSHFHTCRTFLPGFLSAPQGGTIVTVSSVLGHLGASHLTDYTASKAALLAFHTSLRAEIAQMQGQQQYPGASNTKMILVKPGQLSTNMFSSLKSPSEFFGPVVQAKDLAMAVVDKIEEGRDGVVCMPVYAALVEWLGVLPVGLQRAARWMSGVDGAMQTFGSKRE</sequence>
<reference evidence="6" key="1">
    <citation type="submission" date="2020-06" db="EMBL/GenBank/DDBJ databases">
        <authorList>
            <person name="Onetto C."/>
        </authorList>
    </citation>
    <scope>NUCLEOTIDE SEQUENCE</scope>
</reference>
<dbReference type="PRINTS" id="PR00081">
    <property type="entry name" value="GDHRDH"/>
</dbReference>
<dbReference type="InterPro" id="IPR020904">
    <property type="entry name" value="Sc_DH/Rdtase_CS"/>
</dbReference>
<keyword evidence="7" id="KW-1185">Reference proteome</keyword>
<dbReference type="InterPro" id="IPR036291">
    <property type="entry name" value="NAD(P)-bd_dom_sf"/>
</dbReference>
<evidence type="ECO:0000256" key="1">
    <source>
        <dbReference type="ARBA" id="ARBA00006484"/>
    </source>
</evidence>
<name>A0A9N8PVY2_9PEZI</name>
<dbReference type="PANTHER" id="PTHR24322">
    <property type="entry name" value="PKSB"/>
    <property type="match status" value="1"/>
</dbReference>
<evidence type="ECO:0000256" key="5">
    <source>
        <dbReference type="SAM" id="Phobius"/>
    </source>
</evidence>
<gene>
    <name evidence="6" type="ORF">AWRI4620_LOCUS9310</name>
</gene>
<feature type="transmembrane region" description="Helical" evidence="5">
    <location>
        <begin position="12"/>
        <end position="32"/>
    </location>
</feature>
<comment type="caution">
    <text evidence="6">The sequence shown here is derived from an EMBL/GenBank/DDBJ whole genome shotgun (WGS) entry which is preliminary data.</text>
</comment>
<evidence type="ECO:0000313" key="6">
    <source>
        <dbReference type="EMBL" id="CAD0115055.1"/>
    </source>
</evidence>
<dbReference type="SUPFAM" id="SSF51735">
    <property type="entry name" value="NAD(P)-binding Rossmann-fold domains"/>
    <property type="match status" value="1"/>
</dbReference>
<dbReference type="EMBL" id="CAINUL010000019">
    <property type="protein sequence ID" value="CAD0115055.1"/>
    <property type="molecule type" value="Genomic_DNA"/>
</dbReference>
<dbReference type="InterPro" id="IPR002347">
    <property type="entry name" value="SDR_fam"/>
</dbReference>
<evidence type="ECO:0008006" key="8">
    <source>
        <dbReference type="Google" id="ProtNLM"/>
    </source>
</evidence>
<dbReference type="PANTHER" id="PTHR24322:SF736">
    <property type="entry name" value="RETINOL DEHYDROGENASE 10"/>
    <property type="match status" value="1"/>
</dbReference>
<feature type="transmembrane region" description="Helical" evidence="5">
    <location>
        <begin position="52"/>
        <end position="74"/>
    </location>
</feature>
<dbReference type="OrthoDB" id="5840532at2759"/>
<dbReference type="PROSITE" id="PS00061">
    <property type="entry name" value="ADH_SHORT"/>
    <property type="match status" value="1"/>
</dbReference>
<dbReference type="Proteomes" id="UP000745764">
    <property type="component" value="Unassembled WGS sequence"/>
</dbReference>
<keyword evidence="5" id="KW-0472">Membrane</keyword>
<dbReference type="Pfam" id="PF00106">
    <property type="entry name" value="adh_short"/>
    <property type="match status" value="1"/>
</dbReference>
<dbReference type="AlphaFoldDB" id="A0A9N8PVY2"/>
<dbReference type="PRINTS" id="PR00080">
    <property type="entry name" value="SDRFAMILY"/>
</dbReference>
<organism evidence="6 7">
    <name type="scientific">Aureobasidium uvarum</name>
    <dbReference type="NCBI Taxonomy" id="2773716"/>
    <lineage>
        <taxon>Eukaryota</taxon>
        <taxon>Fungi</taxon>
        <taxon>Dikarya</taxon>
        <taxon>Ascomycota</taxon>
        <taxon>Pezizomycotina</taxon>
        <taxon>Dothideomycetes</taxon>
        <taxon>Dothideomycetidae</taxon>
        <taxon>Dothideales</taxon>
        <taxon>Saccotheciaceae</taxon>
        <taxon>Aureobasidium</taxon>
    </lineage>
</organism>
<keyword evidence="2" id="KW-0521">NADP</keyword>
<proteinExistence type="inferred from homology"/>
<dbReference type="Pfam" id="PF13561">
    <property type="entry name" value="adh_short_C2"/>
    <property type="match status" value="1"/>
</dbReference>
<keyword evidence="3" id="KW-0560">Oxidoreductase</keyword>
<evidence type="ECO:0000256" key="4">
    <source>
        <dbReference type="RuleBase" id="RU000363"/>
    </source>
</evidence>
<protein>
    <recommendedName>
        <fullName evidence="8">NAD(P)-binding protein</fullName>
    </recommendedName>
</protein>
<accession>A0A9N8PVY2</accession>
<keyword evidence="5" id="KW-0812">Transmembrane</keyword>